<sequence>MIYEQDVAFAGMKADAGFDRVESFPAAGDVPFGVVIGKNTDGAVVPGAGEQLAGVSLHSHNYLGRYTQYDDVSTMTRGLVWMAVVDGGSVTNDGPVQFNGSGRVGDAAGTAYPNAAFRSEAITRTDGNVIACVELHSPIAQPASGTSS</sequence>
<name>A0A420WUN0_9GAMM</name>
<dbReference type="Pfam" id="PF22758">
    <property type="entry name" value="Phage_cement"/>
    <property type="match status" value="1"/>
</dbReference>
<keyword evidence="2" id="KW-1185">Reference proteome</keyword>
<dbReference type="EMBL" id="RBIN01000007">
    <property type="protein sequence ID" value="RKQ97143.1"/>
    <property type="molecule type" value="Genomic_DNA"/>
</dbReference>
<proteinExistence type="predicted"/>
<dbReference type="Proteomes" id="UP000281975">
    <property type="component" value="Unassembled WGS sequence"/>
</dbReference>
<accession>A0A420WUN0</accession>
<comment type="caution">
    <text evidence="1">The sequence shown here is derived from an EMBL/GenBank/DDBJ whole genome shotgun (WGS) entry which is preliminary data.</text>
</comment>
<protein>
    <submittedName>
        <fullName evidence="1">Uncharacterized protein</fullName>
    </submittedName>
</protein>
<reference evidence="1 2" key="1">
    <citation type="submission" date="2018-10" db="EMBL/GenBank/DDBJ databases">
        <title>Genomic Encyclopedia of Type Strains, Phase IV (KMG-IV): sequencing the most valuable type-strain genomes for metagenomic binning, comparative biology and taxonomic classification.</title>
        <authorList>
            <person name="Goeker M."/>
        </authorList>
    </citation>
    <scope>NUCLEOTIDE SEQUENCE [LARGE SCALE GENOMIC DNA]</scope>
    <source>
        <strain evidence="1 2">DSM 23229</strain>
    </source>
</reference>
<dbReference type="RefSeq" id="WP_211327953.1">
    <property type="nucleotide sequence ID" value="NZ_RBIN01000007.1"/>
</dbReference>
<gene>
    <name evidence="1" type="ORF">C7446_2563</name>
</gene>
<evidence type="ECO:0000313" key="2">
    <source>
        <dbReference type="Proteomes" id="UP000281975"/>
    </source>
</evidence>
<dbReference type="InterPro" id="IPR054438">
    <property type="entry name" value="Struct_cement_gp24/gp6"/>
</dbReference>
<organism evidence="1 2">
    <name type="scientific">Kushneria sinocarnis</name>
    <dbReference type="NCBI Taxonomy" id="595502"/>
    <lineage>
        <taxon>Bacteria</taxon>
        <taxon>Pseudomonadati</taxon>
        <taxon>Pseudomonadota</taxon>
        <taxon>Gammaproteobacteria</taxon>
        <taxon>Oceanospirillales</taxon>
        <taxon>Halomonadaceae</taxon>
        <taxon>Kushneria</taxon>
    </lineage>
</organism>
<evidence type="ECO:0000313" key="1">
    <source>
        <dbReference type="EMBL" id="RKQ97143.1"/>
    </source>
</evidence>
<dbReference type="AlphaFoldDB" id="A0A420WUN0"/>